<reference evidence="1 2" key="1">
    <citation type="journal article" date="2011" name="PLoS Pathog.">
        <title>Dynamic evolution of pathogenicity revealed by sequencing and comparative genomics of 19 Pseudomonas syringae isolates.</title>
        <authorList>
            <person name="Baltrus D.A."/>
            <person name="Nishimura M.T."/>
            <person name="Romanchuk A."/>
            <person name="Chang J.H."/>
            <person name="Mukhtar M.S."/>
            <person name="Cherkis K."/>
            <person name="Roach J."/>
            <person name="Grant S.R."/>
            <person name="Jones C.D."/>
            <person name="Dangl J.L."/>
        </authorList>
    </citation>
    <scope>NUCLEOTIDE SEQUENCE [LARGE SCALE GENOMIC DNA]</scope>
    <source>
        <strain evidence="2">race 4</strain>
    </source>
</reference>
<name>F3C0U3_PSESG</name>
<protein>
    <submittedName>
        <fullName evidence="1">Uncharacterized protein</fullName>
    </submittedName>
</protein>
<comment type="caution">
    <text evidence="1">The sequence shown here is derived from an EMBL/GenBank/DDBJ whole genome shotgun (WGS) entry which is preliminary data.</text>
</comment>
<dbReference type="EMBL" id="ADWY01000209">
    <property type="protein sequence ID" value="EGH08119.1"/>
    <property type="molecule type" value="Genomic_DNA"/>
</dbReference>
<evidence type="ECO:0000313" key="2">
    <source>
        <dbReference type="Proteomes" id="UP000005466"/>
    </source>
</evidence>
<organism evidence="1 2">
    <name type="scientific">Pseudomonas savastanoi pv. glycinea str. race 4</name>
    <dbReference type="NCBI Taxonomy" id="875330"/>
    <lineage>
        <taxon>Bacteria</taxon>
        <taxon>Pseudomonadati</taxon>
        <taxon>Pseudomonadota</taxon>
        <taxon>Gammaproteobacteria</taxon>
        <taxon>Pseudomonadales</taxon>
        <taxon>Pseudomonadaceae</taxon>
        <taxon>Pseudomonas</taxon>
    </lineage>
</organism>
<proteinExistence type="predicted"/>
<dbReference type="HOGENOM" id="CLU_3226578_0_0_6"/>
<dbReference type="Proteomes" id="UP000005466">
    <property type="component" value="Unassembled WGS sequence"/>
</dbReference>
<evidence type="ECO:0000313" key="1">
    <source>
        <dbReference type="EMBL" id="EGH08119.1"/>
    </source>
</evidence>
<dbReference type="AlphaFoldDB" id="F3C0U3"/>
<sequence length="44" mass="4690">MAEARSFINSRTQTFDSLNANLALPKNAKAKFVALNSHISGGVV</sequence>
<gene>
    <name evidence="1" type="ORF">Pgy4_05307</name>
</gene>
<accession>F3C0U3</accession>
<feature type="non-terminal residue" evidence="1">
    <location>
        <position position="44"/>
    </location>
</feature>